<dbReference type="GO" id="GO:0075733">
    <property type="term" value="P:intracellular transport of virus"/>
    <property type="evidence" value="ECO:0007669"/>
    <property type="project" value="InterPro"/>
</dbReference>
<dbReference type="InterPro" id="IPR010918">
    <property type="entry name" value="PurM-like_C_dom"/>
</dbReference>
<dbReference type="GO" id="GO:0004642">
    <property type="term" value="F:phosphoribosylformylglycinamidine synthase activity"/>
    <property type="evidence" value="ECO:0007669"/>
    <property type="project" value="TreeGrafter"/>
</dbReference>
<feature type="domain" description="PurM-like C-terminal" evidence="4">
    <location>
        <begin position="836"/>
        <end position="978"/>
    </location>
</feature>
<evidence type="ECO:0000313" key="5">
    <source>
        <dbReference type="EMBL" id="AAC54476.1"/>
    </source>
</evidence>
<dbReference type="SUPFAM" id="SSF56042">
    <property type="entry name" value="PurM C-terminal domain-like"/>
    <property type="match status" value="1"/>
</dbReference>
<dbReference type="EMBL" id="U18243">
    <property type="protein sequence ID" value="AAC54476.1"/>
    <property type="molecule type" value="Genomic_DNA"/>
</dbReference>
<dbReference type="SUPFAM" id="SSF52317">
    <property type="entry name" value="Class I glutamine amidotransferase-like"/>
    <property type="match status" value="1"/>
</dbReference>
<accession>Q64907</accession>
<evidence type="ECO:0000259" key="4">
    <source>
        <dbReference type="Pfam" id="PF02769"/>
    </source>
</evidence>
<keyword evidence="2" id="KW-0920">Virion tegument</keyword>
<dbReference type="GeneID" id="911792"/>
<comment type="subcellular location">
    <subcellularLocation>
        <location evidence="1">Virion tegument</location>
    </subcellularLocation>
</comment>
<dbReference type="InterPro" id="IPR010077">
    <property type="entry name" value="Herpes_virus_tegument"/>
</dbReference>
<dbReference type="InterPro" id="IPR036921">
    <property type="entry name" value="PurM-like_N_sf"/>
</dbReference>
<dbReference type="NCBIfam" id="TIGR01739">
    <property type="entry name" value="tegu_FGAM_synt"/>
    <property type="match status" value="1"/>
</dbReference>
<keyword evidence="3" id="KW-0946">Virion</keyword>
<dbReference type="InterPro" id="IPR029062">
    <property type="entry name" value="Class_I_gatase-like"/>
</dbReference>
<name>Q64907_9GAMA</name>
<dbReference type="GO" id="GO:0043657">
    <property type="term" value="C:host cell"/>
    <property type="evidence" value="ECO:0007669"/>
    <property type="project" value="GOC"/>
</dbReference>
<dbReference type="Pfam" id="PF13507">
    <property type="entry name" value="GATase_5"/>
    <property type="match status" value="1"/>
</dbReference>
<proteinExistence type="predicted"/>
<dbReference type="Gene3D" id="3.40.50.880">
    <property type="match status" value="1"/>
</dbReference>
<dbReference type="Gene3D" id="3.90.650.10">
    <property type="entry name" value="PurM-like C-terminal domain"/>
    <property type="match status" value="1"/>
</dbReference>
<dbReference type="SMART" id="SM01211">
    <property type="entry name" value="GATase_5"/>
    <property type="match status" value="1"/>
</dbReference>
<dbReference type="SUPFAM" id="SSF55326">
    <property type="entry name" value="PurM N-terminal domain-like"/>
    <property type="match status" value="1"/>
</dbReference>
<protein>
    <submittedName>
        <fullName evidence="5">Similar to p140</fullName>
    </submittedName>
</protein>
<dbReference type="PANTHER" id="PTHR10099">
    <property type="entry name" value="PHOSPHORIBOSYLFORMYLGLYCINAMIDINE SYNTHASE"/>
    <property type="match status" value="1"/>
</dbReference>
<organism evidence="5">
    <name type="scientific">Alcelaphine gammaherpesvirus 1</name>
    <name type="common">wildebeest herpesvirus</name>
    <dbReference type="NCBI Taxonomy" id="35252"/>
    <lineage>
        <taxon>Viruses</taxon>
        <taxon>Duplodnaviria</taxon>
        <taxon>Heunggongvirae</taxon>
        <taxon>Peploviricota</taxon>
        <taxon>Herviviricetes</taxon>
        <taxon>Herpesvirales</taxon>
        <taxon>Orthoherpesviridae</taxon>
        <taxon>Gammaherpesvirinae</taxon>
        <taxon>Macavirus</taxon>
        <taxon>Macavirus alcelaphinegamma1</taxon>
    </lineage>
</organism>
<dbReference type="InterPro" id="IPR036676">
    <property type="entry name" value="PurM-like_C_sf"/>
</dbReference>
<dbReference type="RefSeq" id="NP_065508.1">
    <property type="nucleotide sequence ID" value="NC_002531.1"/>
</dbReference>
<dbReference type="GO" id="GO:0006164">
    <property type="term" value="P:purine nucleotide biosynthetic process"/>
    <property type="evidence" value="ECO:0007669"/>
    <property type="project" value="TreeGrafter"/>
</dbReference>
<dbReference type="Pfam" id="PF02769">
    <property type="entry name" value="AIRS_C"/>
    <property type="match status" value="1"/>
</dbReference>
<evidence type="ECO:0000256" key="2">
    <source>
        <dbReference type="ARBA" id="ARBA00022580"/>
    </source>
</evidence>
<evidence type="ECO:0000256" key="3">
    <source>
        <dbReference type="ARBA" id="ARBA00022844"/>
    </source>
</evidence>
<evidence type="ECO:0000256" key="1">
    <source>
        <dbReference type="ARBA" id="ARBA00004535"/>
    </source>
</evidence>
<sequence length="1369" mass="152598">MITRELQLLAYTAEPSALETAAIAALRSIPGLQNVIIQTQDAYLVTFFTSPRPLREHQLKIETLLFIKAALRTFDEQQYLPIPLSALSSSFTFVYGPDINRLPTSQSNELTAILQTRDAREKVFNVERIQHCRLLFFSGPGSEQLNHTHYALLREILCGDLTLYQPFRNELFNSSLDFYATIYPPRFLKDKVRHYVHGDINLNITGAASNYNWASPHTAVTDSEIFRIPYTHVVRFIDRWEIRVRVPDVGFHGSRGVRFRQHGGAAYMCSTLNSTTGATGCLQKGMITSFISQPTLGQLGLITEPMCGWGQQELSATAIQMLTKYANTVEAFAKTLNYAGVPLVQGFVTLSPTLREKRAMAFTGSLSITGLPPYILKPPTAETLDAAMERNRQLLLVEVGYPDYGKGKLHNPVNIMNSESGRHAHILHQALRQLMIITPFGKVIHICCDWQYNEKVTMFKIAKACGDLGLSMSARSLPAHTLRLLKKWNFRNLNYNHRIIKNSWLKVDSAAALVVIADNEYQDVSKKMDIALSGWGCPFHILGNLTPNSNTIVISDKNQYGEIVDIQYKMHMPKQPSEGTEDTPLAPDMSNIQLFKNLDVTEDLLLQVLRHPTVGCKAHIVHHVDRCGNGHIAQQPGVGPFDIPLCDFSVTVHNLVDGDIREGMESVPRVWAADWRVARRLIETQYSTPGLDITDATLANNLGLTYHIPSEHQVTVESKKYGNCIGIGEKTTFTQRDPLLGTILAIVESCTNCILGPVENYEEFLIGLSISVPEGIHYRHEVNSIMAMAKDFCSSMNFGFQVNSAENGNCLLRSVVATANAPCVVPGPSLKPYFKKPGSAILRVNLHTEHFLSGGICCMASGIGASETFTPTPSQLRNLLQFMLIVKAENLALSGHDVSDGGLICAVCEMMFAGGLSARLIIHDEDEEPVFPLFSETPGFVLEVNAIDVAAIIARANLYNVECIQIGEVVESDTFTVFHQNTQLLSVPVSRLKHNWTLFSKSVDLLYVKEDQVLPEETSYGNYEVHLTVDPYSIISQSTTRPNVLVHLLPGCGYPDALLAALTNSGFSPDTVVYPGCKYRHNRREDAAPGSPTADDFIAGIVLYGSSNIDSDVGDSTIRQWLNVNRQVINDVRRNLKAKGSFTLAIGQLACRILFATKAIGFDAGSQQTPFLLPNASRRYESRWLNFKIPEDTKAVAFRDLRGCVLPCWVQGTHLGFSHNNITFFGDLETRQQVAATFNGPLVQSGPAREYPLNPTEAEHPYAGLCSEDGRHLALLFDPCLAFNTWQWQHNQTGPGQGELPVSPWKLMFYRLYNWSKFHQHYRSLLRTNLRHTFNFETQQLDFPHADRRGAVPHDNPQYIPMDAMDPSQ</sequence>
<dbReference type="KEGG" id="vg:911792"/>
<reference evidence="5" key="1">
    <citation type="journal article" date="1995" name="J. Gen. Virol.">
        <title>Alcelaphine herpesvirus type 1 has a semaphorin-like gene.</title>
        <authorList>
            <person name="Ensser A."/>
            <person name="Fleckenstein B."/>
        </authorList>
    </citation>
    <scope>NUCLEOTIDE SEQUENCE</scope>
    <source>
        <strain evidence="5">C500</strain>
    </source>
</reference>
<dbReference type="PANTHER" id="PTHR10099:SF1">
    <property type="entry name" value="PHOSPHORIBOSYLFORMYLGLYCINAMIDINE SYNTHASE"/>
    <property type="match status" value="1"/>
</dbReference>
<dbReference type="GO" id="GO:0019033">
    <property type="term" value="C:viral tegument"/>
    <property type="evidence" value="ECO:0007669"/>
    <property type="project" value="UniProtKB-SubCell"/>
</dbReference>
<dbReference type="SMR" id="Q64907"/>
<dbReference type="PIR" id="T03104">
    <property type="entry name" value="T03104"/>
</dbReference>